<dbReference type="Proteomes" id="UP001642484">
    <property type="component" value="Unassembled WGS sequence"/>
</dbReference>
<dbReference type="EMBL" id="CAXAMN010016213">
    <property type="protein sequence ID" value="CAK9047557.1"/>
    <property type="molecule type" value="Genomic_DNA"/>
</dbReference>
<proteinExistence type="predicted"/>
<evidence type="ECO:0000313" key="2">
    <source>
        <dbReference type="Proteomes" id="UP001642484"/>
    </source>
</evidence>
<reference evidence="1 2" key="1">
    <citation type="submission" date="2024-02" db="EMBL/GenBank/DDBJ databases">
        <authorList>
            <person name="Chen Y."/>
            <person name="Shah S."/>
            <person name="Dougan E. K."/>
            <person name="Thang M."/>
            <person name="Chan C."/>
        </authorList>
    </citation>
    <scope>NUCLEOTIDE SEQUENCE [LARGE SCALE GENOMIC DNA]</scope>
</reference>
<organism evidence="1 2">
    <name type="scientific">Durusdinium trenchii</name>
    <dbReference type="NCBI Taxonomy" id="1381693"/>
    <lineage>
        <taxon>Eukaryota</taxon>
        <taxon>Sar</taxon>
        <taxon>Alveolata</taxon>
        <taxon>Dinophyceae</taxon>
        <taxon>Suessiales</taxon>
        <taxon>Symbiodiniaceae</taxon>
        <taxon>Durusdinium</taxon>
    </lineage>
</organism>
<protein>
    <submittedName>
        <fullName evidence="1">Uncharacterized protein</fullName>
    </submittedName>
</protein>
<evidence type="ECO:0000313" key="1">
    <source>
        <dbReference type="EMBL" id="CAK9047557.1"/>
    </source>
</evidence>
<sequence length="239" mass="27062">MVLLYVYYNPSLEVVVPLFSGGMFQTMDHEVKVYVFHVFSKRDLRNATFDDDMGWNFNGFGPWGCLDASDQWCFHCYHVGGECGQGLFYNLFYLADSVHPGTGAQIHENPAEEAPRGSRHRFSWALAAEGAVRPIGVMLDGCRWLHENSVRVRGFPTVPSPCEDFVQQGRCGEIVAYHKVIEGRGCALKLLPEGKLKLFPSDEDESLYIGSTQPTYAIEEAEQREKRTVWLERVEEDGI</sequence>
<keyword evidence="2" id="KW-1185">Reference proteome</keyword>
<name>A0ABP0MA14_9DINO</name>
<accession>A0ABP0MA14</accession>
<comment type="caution">
    <text evidence="1">The sequence shown here is derived from an EMBL/GenBank/DDBJ whole genome shotgun (WGS) entry which is preliminary data.</text>
</comment>
<gene>
    <name evidence="1" type="ORF">CCMP2556_LOCUS24583</name>
</gene>